<gene>
    <name evidence="3" type="ORF">BRAFLDRAFT_69774</name>
</gene>
<name>C3Y8E1_BRAFL</name>
<dbReference type="AlphaFoldDB" id="C3Y8E1"/>
<sequence>MQPHFSSGRESLRRGKKMYIKQRDAATVNNNCMQVSTGNLNLGQPSSKELLLNGNIGAVSPTDNSSYVLLENQRNMNGTITTKMAALDIINGGGTMGTSEIGYKSDDFQENEANHINQNSTSIYEYTNNKIIRNIVGNDPDQPENANHAVVDTATLEKDALENSENSNMPKNSTTDDPEYIKEEEEPVRDLPNNDSLDKSDNSEEEVENAGGDAQEEKEFNGNGIGENKMAALEPDSDSDTFEFSQAEKYDQEVDSDDTLAPTPQEKEIPSLEGQGDLEAQASKEVDLELTEVEKGAGARSIRQIKSSLEEKVRRLQEEKKMVEDKIRLAQEEEQIRAYERSKYQRQLRMCRRDMMLRRLRDLGVELEDQAARLQVCYSSLLTMKMENWAAKDDE</sequence>
<dbReference type="InParanoid" id="C3Y8E1"/>
<protein>
    <submittedName>
        <fullName evidence="3">Uncharacterized protein</fullName>
    </submittedName>
</protein>
<feature type="region of interest" description="Disordered" evidence="2">
    <location>
        <begin position="160"/>
        <end position="279"/>
    </location>
</feature>
<reference evidence="3" key="1">
    <citation type="journal article" date="2008" name="Nature">
        <title>The amphioxus genome and the evolution of the chordate karyotype.</title>
        <authorList>
            <consortium name="US DOE Joint Genome Institute (JGI-PGF)"/>
            <person name="Putnam N.H."/>
            <person name="Butts T."/>
            <person name="Ferrier D.E.K."/>
            <person name="Furlong R.F."/>
            <person name="Hellsten U."/>
            <person name="Kawashima T."/>
            <person name="Robinson-Rechavi M."/>
            <person name="Shoguchi E."/>
            <person name="Terry A."/>
            <person name="Yu J.-K."/>
            <person name="Benito-Gutierrez E.L."/>
            <person name="Dubchak I."/>
            <person name="Garcia-Fernandez J."/>
            <person name="Gibson-Brown J.J."/>
            <person name="Grigoriev I.V."/>
            <person name="Horton A.C."/>
            <person name="de Jong P.J."/>
            <person name="Jurka J."/>
            <person name="Kapitonov V.V."/>
            <person name="Kohara Y."/>
            <person name="Kuroki Y."/>
            <person name="Lindquist E."/>
            <person name="Lucas S."/>
            <person name="Osoegawa K."/>
            <person name="Pennacchio L.A."/>
            <person name="Salamov A.A."/>
            <person name="Satou Y."/>
            <person name="Sauka-Spengler T."/>
            <person name="Schmutz J."/>
            <person name="Shin-I T."/>
            <person name="Toyoda A."/>
            <person name="Bronner-Fraser M."/>
            <person name="Fujiyama A."/>
            <person name="Holland L.Z."/>
            <person name="Holland P.W.H."/>
            <person name="Satoh N."/>
            <person name="Rokhsar D.S."/>
        </authorList>
    </citation>
    <scope>NUCLEOTIDE SEQUENCE [LARGE SCALE GENOMIC DNA]</scope>
    <source>
        <strain evidence="3">S238N-H82</strain>
        <tissue evidence="3">Testes</tissue>
    </source>
</reference>
<feature type="coiled-coil region" evidence="1">
    <location>
        <begin position="299"/>
        <end position="342"/>
    </location>
</feature>
<feature type="compositionally biased region" description="Polar residues" evidence="2">
    <location>
        <begin position="163"/>
        <end position="175"/>
    </location>
</feature>
<dbReference type="EMBL" id="GG666491">
    <property type="protein sequence ID" value="EEN63378.1"/>
    <property type="molecule type" value="Genomic_DNA"/>
</dbReference>
<feature type="compositionally biased region" description="Acidic residues" evidence="2">
    <location>
        <begin position="176"/>
        <end position="187"/>
    </location>
</feature>
<evidence type="ECO:0000313" key="3">
    <source>
        <dbReference type="EMBL" id="EEN63378.1"/>
    </source>
</evidence>
<organism>
    <name type="scientific">Branchiostoma floridae</name>
    <name type="common">Florida lancelet</name>
    <name type="synonym">Amphioxus</name>
    <dbReference type="NCBI Taxonomy" id="7739"/>
    <lineage>
        <taxon>Eukaryota</taxon>
        <taxon>Metazoa</taxon>
        <taxon>Chordata</taxon>
        <taxon>Cephalochordata</taxon>
        <taxon>Leptocardii</taxon>
        <taxon>Amphioxiformes</taxon>
        <taxon>Branchiostomatidae</taxon>
        <taxon>Branchiostoma</taxon>
    </lineage>
</organism>
<proteinExistence type="predicted"/>
<keyword evidence="1" id="KW-0175">Coiled coil</keyword>
<evidence type="ECO:0000256" key="1">
    <source>
        <dbReference type="SAM" id="Coils"/>
    </source>
</evidence>
<accession>C3Y8E1</accession>
<evidence type="ECO:0000256" key="2">
    <source>
        <dbReference type="SAM" id="MobiDB-lite"/>
    </source>
</evidence>